<reference evidence="1 2" key="1">
    <citation type="submission" date="2020-08" db="EMBL/GenBank/DDBJ databases">
        <title>Sequencing the genomes of 1000 actinobacteria strains.</title>
        <authorList>
            <person name="Klenk H.-P."/>
        </authorList>
    </citation>
    <scope>NUCLEOTIDE SEQUENCE [LARGE SCALE GENOMIC DNA]</scope>
    <source>
        <strain evidence="1 2">DSM 45809</strain>
    </source>
</reference>
<keyword evidence="2" id="KW-1185">Reference proteome</keyword>
<protein>
    <submittedName>
        <fullName evidence="1">Uncharacterized protein</fullName>
    </submittedName>
</protein>
<evidence type="ECO:0000313" key="2">
    <source>
        <dbReference type="Proteomes" id="UP000546162"/>
    </source>
</evidence>
<sequence length="87" mass="9467">MTKPKHHPPQTPAEHAAEVARIRQMQAMAHSDHQPWAESHGECPTCGEAVEAVNAEPLDFDVQDGTLVATSMVRVMLPCGHTSIQIC</sequence>
<dbReference type="RefSeq" id="WP_239177141.1">
    <property type="nucleotide sequence ID" value="NZ_BAABFG010000005.1"/>
</dbReference>
<dbReference type="AlphaFoldDB" id="A0A7W7M6A0"/>
<proteinExistence type="predicted"/>
<comment type="caution">
    <text evidence="1">The sequence shown here is derived from an EMBL/GenBank/DDBJ whole genome shotgun (WGS) entry which is preliminary data.</text>
</comment>
<name>A0A7W7M6A0_9ACTN</name>
<dbReference type="EMBL" id="JACHNB010000001">
    <property type="protein sequence ID" value="MBB4738525.1"/>
    <property type="molecule type" value="Genomic_DNA"/>
</dbReference>
<gene>
    <name evidence="1" type="ORF">BJY16_001984</name>
</gene>
<organism evidence="1 2">
    <name type="scientific">Actinoplanes octamycinicus</name>
    <dbReference type="NCBI Taxonomy" id="135948"/>
    <lineage>
        <taxon>Bacteria</taxon>
        <taxon>Bacillati</taxon>
        <taxon>Actinomycetota</taxon>
        <taxon>Actinomycetes</taxon>
        <taxon>Micromonosporales</taxon>
        <taxon>Micromonosporaceae</taxon>
        <taxon>Actinoplanes</taxon>
    </lineage>
</organism>
<accession>A0A7W7M6A0</accession>
<dbReference type="Proteomes" id="UP000546162">
    <property type="component" value="Unassembled WGS sequence"/>
</dbReference>
<evidence type="ECO:0000313" key="1">
    <source>
        <dbReference type="EMBL" id="MBB4738525.1"/>
    </source>
</evidence>